<dbReference type="PROSITE" id="PS51257">
    <property type="entry name" value="PROKAR_LIPOPROTEIN"/>
    <property type="match status" value="1"/>
</dbReference>
<dbReference type="RefSeq" id="WP_058470366.1">
    <property type="nucleotide sequence ID" value="NZ_CAAAIC010000002.1"/>
</dbReference>
<dbReference type="OrthoDB" id="5634900at2"/>
<dbReference type="PATRIC" id="fig|456.5.peg.879"/>
<protein>
    <submittedName>
        <fullName evidence="1">Uncharacterized protein</fullName>
    </submittedName>
</protein>
<accession>A0A0W0VA74</accession>
<dbReference type="EMBL" id="LNYJ01000011">
    <property type="protein sequence ID" value="KTD16521.1"/>
    <property type="molecule type" value="Genomic_DNA"/>
</dbReference>
<sequence length="351" mass="40061">MGRSITHFNGQAVVIGCSHFHSFCSTKHLHDDEENFYTIDANGSQNPDFEFNITHLLPEPFKNRFKLTLLECIDFTAYNDYPQQRRDAGVRGFQNTWDMTAEDGFIVIVGCPRYLEYRRQLSLRNLKYFELDSKAECILIPKNQNLSFQEVQQQMAKLEPSLKKTIDAAKTYGNATANNELGFCMLDYHSLPSIFRSSAERIRAGNTQNQEKIASVSSAKEAEKILAFQKIYLALYDGQSSFFKRKSPLLCKPDLSIADITAYIKLHPNGRSAMAWALARNSGDVNSSNENLFRAIHNYSFRHSSSFFGIFKQTKNFPDSHYQNIAAKIAHAPAHSRTGKIRDQLDESLRR</sequence>
<evidence type="ECO:0000313" key="1">
    <source>
        <dbReference type="EMBL" id="KTD16521.1"/>
    </source>
</evidence>
<name>A0A0W0VA74_9GAMM</name>
<dbReference type="AlphaFoldDB" id="A0A0W0VA74"/>
<organism evidence="1 2">
    <name type="scientific">Legionella jordanis</name>
    <dbReference type="NCBI Taxonomy" id="456"/>
    <lineage>
        <taxon>Bacteria</taxon>
        <taxon>Pseudomonadati</taxon>
        <taxon>Pseudomonadota</taxon>
        <taxon>Gammaproteobacteria</taxon>
        <taxon>Legionellales</taxon>
        <taxon>Legionellaceae</taxon>
        <taxon>Legionella</taxon>
    </lineage>
</organism>
<proteinExistence type="predicted"/>
<evidence type="ECO:0000313" key="2">
    <source>
        <dbReference type="Proteomes" id="UP000055035"/>
    </source>
</evidence>
<keyword evidence="2" id="KW-1185">Reference proteome</keyword>
<dbReference type="STRING" id="456.Ljor_0827"/>
<comment type="caution">
    <text evidence="1">The sequence shown here is derived from an EMBL/GenBank/DDBJ whole genome shotgun (WGS) entry which is preliminary data.</text>
</comment>
<dbReference type="Proteomes" id="UP000055035">
    <property type="component" value="Unassembled WGS sequence"/>
</dbReference>
<reference evidence="1 2" key="1">
    <citation type="submission" date="2015-11" db="EMBL/GenBank/DDBJ databases">
        <title>Genomic analysis of 38 Legionella species identifies large and diverse effector repertoires.</title>
        <authorList>
            <person name="Burstein D."/>
            <person name="Amaro F."/>
            <person name="Zusman T."/>
            <person name="Lifshitz Z."/>
            <person name="Cohen O."/>
            <person name="Gilbert J.A."/>
            <person name="Pupko T."/>
            <person name="Shuman H.A."/>
            <person name="Segal G."/>
        </authorList>
    </citation>
    <scope>NUCLEOTIDE SEQUENCE [LARGE SCALE GENOMIC DNA]</scope>
    <source>
        <strain evidence="1 2">BL-540</strain>
    </source>
</reference>
<gene>
    <name evidence="1" type="ORF">Ljor_0827</name>
</gene>